<accession>A0A3B9GXB8</accession>
<evidence type="ECO:0000313" key="3">
    <source>
        <dbReference type="EMBL" id="HAE26856.1"/>
    </source>
</evidence>
<feature type="non-terminal residue" evidence="3">
    <location>
        <position position="326"/>
    </location>
</feature>
<dbReference type="PANTHER" id="PTHR43245">
    <property type="entry name" value="BIFUNCTIONAL POLYMYXIN RESISTANCE PROTEIN ARNA"/>
    <property type="match status" value="1"/>
</dbReference>
<evidence type="ECO:0000256" key="1">
    <source>
        <dbReference type="SAM" id="MobiDB-lite"/>
    </source>
</evidence>
<dbReference type="PRINTS" id="PR01713">
    <property type="entry name" value="NUCEPIMERASE"/>
</dbReference>
<dbReference type="SUPFAM" id="SSF51735">
    <property type="entry name" value="NAD(P)-binding Rossmann-fold domains"/>
    <property type="match status" value="1"/>
</dbReference>
<organism evidence="3 4">
    <name type="scientific">Hyphomonas adhaerens</name>
    <dbReference type="NCBI Taxonomy" id="81029"/>
    <lineage>
        <taxon>Bacteria</taxon>
        <taxon>Pseudomonadati</taxon>
        <taxon>Pseudomonadota</taxon>
        <taxon>Alphaproteobacteria</taxon>
        <taxon>Hyphomonadales</taxon>
        <taxon>Hyphomonadaceae</taxon>
        <taxon>Hyphomonas</taxon>
    </lineage>
</organism>
<dbReference type="AlphaFoldDB" id="A0A3B9GXB8"/>
<feature type="region of interest" description="Disordered" evidence="1">
    <location>
        <begin position="20"/>
        <end position="40"/>
    </location>
</feature>
<protein>
    <recommendedName>
        <fullName evidence="2">NAD-dependent epimerase/dehydratase domain-containing protein</fullName>
    </recommendedName>
</protein>
<evidence type="ECO:0000313" key="4">
    <source>
        <dbReference type="Proteomes" id="UP000259610"/>
    </source>
</evidence>
<evidence type="ECO:0000259" key="2">
    <source>
        <dbReference type="Pfam" id="PF01370"/>
    </source>
</evidence>
<proteinExistence type="predicted"/>
<dbReference type="Gene3D" id="3.40.50.720">
    <property type="entry name" value="NAD(P)-binding Rossmann-like Domain"/>
    <property type="match status" value="1"/>
</dbReference>
<comment type="caution">
    <text evidence="3">The sequence shown here is derived from an EMBL/GenBank/DDBJ whole genome shotgun (WGS) entry which is preliminary data.</text>
</comment>
<reference evidence="3 4" key="1">
    <citation type="journal article" date="2018" name="Nat. Biotechnol.">
        <title>A standardized bacterial taxonomy based on genome phylogeny substantially revises the tree of life.</title>
        <authorList>
            <person name="Parks D.H."/>
            <person name="Chuvochina M."/>
            <person name="Waite D.W."/>
            <person name="Rinke C."/>
            <person name="Skarshewski A."/>
            <person name="Chaumeil P.A."/>
            <person name="Hugenholtz P."/>
        </authorList>
    </citation>
    <scope>NUCLEOTIDE SEQUENCE [LARGE SCALE GENOMIC DNA]</scope>
    <source>
        <strain evidence="3">UBA8733</strain>
    </source>
</reference>
<dbReference type="InterPro" id="IPR001509">
    <property type="entry name" value="Epimerase_deHydtase"/>
</dbReference>
<dbReference type="InterPro" id="IPR036291">
    <property type="entry name" value="NAD(P)-bd_dom_sf"/>
</dbReference>
<dbReference type="Pfam" id="PF01370">
    <property type="entry name" value="Epimerase"/>
    <property type="match status" value="1"/>
</dbReference>
<feature type="domain" description="NAD-dependent epimerase/dehydratase" evidence="2">
    <location>
        <begin position="47"/>
        <end position="256"/>
    </location>
</feature>
<dbReference type="InterPro" id="IPR050177">
    <property type="entry name" value="Lipid_A_modif_metabolic_enz"/>
</dbReference>
<gene>
    <name evidence="3" type="ORF">DCG58_06845</name>
</gene>
<sequence length="326" mass="34569">MRATGSISAARMTISAPSTNGRTCARNWDSDVPANASSSKQDLPGRIVVTGETGFVGRRLATRLEALGVEIVGFSRSNGGDLLTGALPLEGAGHVFHLGALSFVPDSWTDPANYHLVNTHGTVRVLDQCRRAGVPMTFISTFVYGAGAPVPVSEDFPPRPANPYAWSKLAAEDACRFFAGNFGMDVTVLRLFNAYGPGQKDSFLIPTIARQAIDPSVKEIVVADLAPRRDFVHVDDVVEAMISTIGMSGGGTYNVGSGRSYSIGDVIAACLKAAGTSKPYSDRGERRENEVMDVIADISALTAATGWRPQIGFEQGMKSVIEAQAI</sequence>
<dbReference type="Proteomes" id="UP000259610">
    <property type="component" value="Unassembled WGS sequence"/>
</dbReference>
<dbReference type="PANTHER" id="PTHR43245:SF13">
    <property type="entry name" value="UDP-D-APIOSE_UDP-D-XYLOSE SYNTHASE 2"/>
    <property type="match status" value="1"/>
</dbReference>
<name>A0A3B9GXB8_9PROT</name>
<dbReference type="EMBL" id="DMAN01000148">
    <property type="protein sequence ID" value="HAE26856.1"/>
    <property type="molecule type" value="Genomic_DNA"/>
</dbReference>